<keyword evidence="2" id="KW-1133">Transmembrane helix</keyword>
<evidence type="ECO:0000256" key="2">
    <source>
        <dbReference type="SAM" id="Phobius"/>
    </source>
</evidence>
<keyword evidence="2" id="KW-0812">Transmembrane</keyword>
<dbReference type="EMBL" id="ML002604">
    <property type="protein sequence ID" value="RKP36730.1"/>
    <property type="molecule type" value="Genomic_DNA"/>
</dbReference>
<keyword evidence="4" id="KW-1185">Reference proteome</keyword>
<gene>
    <name evidence="3" type="ORF">BJ085DRAFT_33579</name>
</gene>
<evidence type="ECO:0000313" key="3">
    <source>
        <dbReference type="EMBL" id="RKP36730.1"/>
    </source>
</evidence>
<feature type="region of interest" description="Disordered" evidence="1">
    <location>
        <begin position="77"/>
        <end position="96"/>
    </location>
</feature>
<organism evidence="3 4">
    <name type="scientific">Dimargaris cristalligena</name>
    <dbReference type="NCBI Taxonomy" id="215637"/>
    <lineage>
        <taxon>Eukaryota</taxon>
        <taxon>Fungi</taxon>
        <taxon>Fungi incertae sedis</taxon>
        <taxon>Zoopagomycota</taxon>
        <taxon>Kickxellomycotina</taxon>
        <taxon>Dimargaritomycetes</taxon>
        <taxon>Dimargaritales</taxon>
        <taxon>Dimargaritaceae</taxon>
        <taxon>Dimargaris</taxon>
    </lineage>
</organism>
<feature type="transmembrane region" description="Helical" evidence="2">
    <location>
        <begin position="20"/>
        <end position="40"/>
    </location>
</feature>
<accession>A0A4P9ZVR1</accession>
<protein>
    <recommendedName>
        <fullName evidence="5">Transmembrane protein</fullName>
    </recommendedName>
</protein>
<evidence type="ECO:0008006" key="5">
    <source>
        <dbReference type="Google" id="ProtNLM"/>
    </source>
</evidence>
<sequence>MKLLETLSAQTPSGKVKRIFATAFLVGAGCLVYLCATWSVNPELQPDLLSFHKHQDKYEAIRRKIRERYMARLRERTWADESSQSEENPLLHHYHRHHQRSLSSELSDGFSEAAVRGFLEDSFYDHEDDLSADRFHGAASDSSSLARVQSVLMEGSSDAQTTFNGLQQEHATRKQLIHRLDALLLEQRSPIYARSNEWLSRNLLRLHQQV</sequence>
<keyword evidence="2" id="KW-0472">Membrane</keyword>
<evidence type="ECO:0000313" key="4">
    <source>
        <dbReference type="Proteomes" id="UP000268162"/>
    </source>
</evidence>
<evidence type="ECO:0000256" key="1">
    <source>
        <dbReference type="SAM" id="MobiDB-lite"/>
    </source>
</evidence>
<dbReference type="Proteomes" id="UP000268162">
    <property type="component" value="Unassembled WGS sequence"/>
</dbReference>
<proteinExistence type="predicted"/>
<reference evidence="4" key="1">
    <citation type="journal article" date="2018" name="Nat. Microbiol.">
        <title>Leveraging single-cell genomics to expand the fungal tree of life.</title>
        <authorList>
            <person name="Ahrendt S.R."/>
            <person name="Quandt C.A."/>
            <person name="Ciobanu D."/>
            <person name="Clum A."/>
            <person name="Salamov A."/>
            <person name="Andreopoulos B."/>
            <person name="Cheng J.F."/>
            <person name="Woyke T."/>
            <person name="Pelin A."/>
            <person name="Henrissat B."/>
            <person name="Reynolds N.K."/>
            <person name="Benny G.L."/>
            <person name="Smith M.E."/>
            <person name="James T.Y."/>
            <person name="Grigoriev I.V."/>
        </authorList>
    </citation>
    <scope>NUCLEOTIDE SEQUENCE [LARGE SCALE GENOMIC DNA]</scope>
    <source>
        <strain evidence="4">RSA 468</strain>
    </source>
</reference>
<dbReference type="PROSITE" id="PS51257">
    <property type="entry name" value="PROKAR_LIPOPROTEIN"/>
    <property type="match status" value="1"/>
</dbReference>
<name>A0A4P9ZVR1_9FUNG</name>
<dbReference type="AlphaFoldDB" id="A0A4P9ZVR1"/>